<feature type="transmembrane region" description="Helical" evidence="6">
    <location>
        <begin position="103"/>
        <end position="123"/>
    </location>
</feature>
<dbReference type="PROSITE" id="PS50850">
    <property type="entry name" value="MFS"/>
    <property type="match status" value="1"/>
</dbReference>
<proteinExistence type="predicted"/>
<dbReference type="GO" id="GO:0005886">
    <property type="term" value="C:plasma membrane"/>
    <property type="evidence" value="ECO:0007669"/>
    <property type="project" value="UniProtKB-SubCell"/>
</dbReference>
<sequence length="410" mass="43370">MSTLLRLFLPFALGYFLSYLFRVISAVVAPALTADLQLDAATLGLISSSYFLTFAACQIPLGTLLDRIEVRKLAAALLLFAAAGSLVFAQAESALGLLIGRGLIGIGVSACLMAAFKAYVIWLPPARLPLVNGLQLACGGLGALAATSPVEWLLGITDWRSLFLGMALLCLLVSLLLWLLVPKRPVAAQGDEAPAKLSVIQVMLDPRFYRVAPACVLSQASFIALQSLWVGAWLRDLMLLPDAQAADVLFICAAGMVAGFLLMGLIADRLQHLGLAPRHLSLGGIGAFVCLLLLLQLDEGAPNLLLWGLLGFFGTSGTLMFAGLAQQFPPSQSGRVSTSLNLGIFVGAFVMQWGLGGIIQLWPASETGQYPAMAYRVAFGIASLIPAAGLLWYGFCARKAQSDRSKAAST</sequence>
<feature type="domain" description="Major facilitator superfamily (MFS) profile" evidence="7">
    <location>
        <begin position="7"/>
        <end position="401"/>
    </location>
</feature>
<keyword evidence="3 6" id="KW-0812">Transmembrane</keyword>
<evidence type="ECO:0000256" key="4">
    <source>
        <dbReference type="ARBA" id="ARBA00022989"/>
    </source>
</evidence>
<reference evidence="8 9" key="2">
    <citation type="journal article" date="2018" name="Int. J. Syst. Evol. Microbiol.">
        <title>Marinobacterium aestuarii sp. nov., a benzene-degrading marine bacterium isolated from estuary sediment.</title>
        <authorList>
            <person name="Bae S.S."/>
            <person name="Jung J."/>
            <person name="Chung D."/>
            <person name="Baek K."/>
        </authorList>
    </citation>
    <scope>NUCLEOTIDE SEQUENCE [LARGE SCALE GENOMIC DNA]</scope>
    <source>
        <strain evidence="8 9">ST58-10</strain>
    </source>
</reference>
<dbReference type="Pfam" id="PF07690">
    <property type="entry name" value="MFS_1"/>
    <property type="match status" value="1"/>
</dbReference>
<keyword evidence="5 6" id="KW-0472">Membrane</keyword>
<feature type="transmembrane region" description="Helical" evidence="6">
    <location>
        <begin position="304"/>
        <end position="328"/>
    </location>
</feature>
<evidence type="ECO:0000313" key="8">
    <source>
        <dbReference type="EMBL" id="ANG64161.1"/>
    </source>
</evidence>
<evidence type="ECO:0000256" key="1">
    <source>
        <dbReference type="ARBA" id="ARBA00004651"/>
    </source>
</evidence>
<feature type="transmembrane region" description="Helical" evidence="6">
    <location>
        <begin position="279"/>
        <end position="298"/>
    </location>
</feature>
<dbReference type="OrthoDB" id="5291895at2"/>
<dbReference type="Proteomes" id="UP000078070">
    <property type="component" value="Chromosome"/>
</dbReference>
<reference evidence="9" key="1">
    <citation type="submission" date="2016-05" db="EMBL/GenBank/DDBJ databases">
        <authorList>
            <person name="Baek K."/>
            <person name="Yang S.-J."/>
        </authorList>
    </citation>
    <scope>NUCLEOTIDE SEQUENCE [LARGE SCALE GENOMIC DNA]</scope>
    <source>
        <strain evidence="9">ST58-10</strain>
    </source>
</reference>
<keyword evidence="2" id="KW-1003">Cell membrane</keyword>
<dbReference type="KEGG" id="mars:A8C75_17905"/>
<accession>A0A1A9F2S1</accession>
<feature type="transmembrane region" description="Helical" evidence="6">
    <location>
        <begin position="73"/>
        <end position="91"/>
    </location>
</feature>
<dbReference type="AlphaFoldDB" id="A0A1A9F2S1"/>
<evidence type="ECO:0000313" key="9">
    <source>
        <dbReference type="Proteomes" id="UP000078070"/>
    </source>
</evidence>
<evidence type="ECO:0000256" key="6">
    <source>
        <dbReference type="SAM" id="Phobius"/>
    </source>
</evidence>
<evidence type="ECO:0000259" key="7">
    <source>
        <dbReference type="PROSITE" id="PS50850"/>
    </source>
</evidence>
<name>A0A1A9F2S1_9GAMM</name>
<feature type="transmembrane region" description="Helical" evidence="6">
    <location>
        <begin position="340"/>
        <end position="362"/>
    </location>
</feature>
<feature type="transmembrane region" description="Helical" evidence="6">
    <location>
        <begin position="248"/>
        <end position="267"/>
    </location>
</feature>
<feature type="transmembrane region" description="Helical" evidence="6">
    <location>
        <begin position="374"/>
        <end position="396"/>
    </location>
</feature>
<feature type="transmembrane region" description="Helical" evidence="6">
    <location>
        <begin position="7"/>
        <end position="28"/>
    </location>
</feature>
<gene>
    <name evidence="8" type="ORF">A8C75_17905</name>
</gene>
<keyword evidence="4 6" id="KW-1133">Transmembrane helix</keyword>
<dbReference type="PANTHER" id="PTHR43124">
    <property type="entry name" value="PURINE EFFLUX PUMP PBUE"/>
    <property type="match status" value="1"/>
</dbReference>
<dbReference type="EMBL" id="CP015839">
    <property type="protein sequence ID" value="ANG64161.1"/>
    <property type="molecule type" value="Genomic_DNA"/>
</dbReference>
<feature type="transmembrane region" description="Helical" evidence="6">
    <location>
        <begin position="208"/>
        <end position="228"/>
    </location>
</feature>
<feature type="transmembrane region" description="Helical" evidence="6">
    <location>
        <begin position="40"/>
        <end position="61"/>
    </location>
</feature>
<feature type="transmembrane region" description="Helical" evidence="6">
    <location>
        <begin position="162"/>
        <end position="181"/>
    </location>
</feature>
<dbReference type="RefSeq" id="WP_067385521.1">
    <property type="nucleotide sequence ID" value="NZ_CP015839.1"/>
</dbReference>
<evidence type="ECO:0000256" key="3">
    <source>
        <dbReference type="ARBA" id="ARBA00022692"/>
    </source>
</evidence>
<dbReference type="InterPro" id="IPR050189">
    <property type="entry name" value="MFS_Efflux_Transporters"/>
</dbReference>
<keyword evidence="9" id="KW-1185">Reference proteome</keyword>
<feature type="transmembrane region" description="Helical" evidence="6">
    <location>
        <begin position="130"/>
        <end position="150"/>
    </location>
</feature>
<evidence type="ECO:0000256" key="2">
    <source>
        <dbReference type="ARBA" id="ARBA00022475"/>
    </source>
</evidence>
<comment type="subcellular location">
    <subcellularLocation>
        <location evidence="1">Cell membrane</location>
        <topology evidence="1">Multi-pass membrane protein</topology>
    </subcellularLocation>
</comment>
<protein>
    <submittedName>
        <fullName evidence="8">MFS transporter permease</fullName>
    </submittedName>
</protein>
<dbReference type="InterPro" id="IPR011701">
    <property type="entry name" value="MFS"/>
</dbReference>
<organism evidence="8 9">
    <name type="scientific">Marinobacterium aestuarii</name>
    <dbReference type="NCBI Taxonomy" id="1821621"/>
    <lineage>
        <taxon>Bacteria</taxon>
        <taxon>Pseudomonadati</taxon>
        <taxon>Pseudomonadota</taxon>
        <taxon>Gammaproteobacteria</taxon>
        <taxon>Oceanospirillales</taxon>
        <taxon>Oceanospirillaceae</taxon>
        <taxon>Marinobacterium</taxon>
    </lineage>
</organism>
<evidence type="ECO:0000256" key="5">
    <source>
        <dbReference type="ARBA" id="ARBA00023136"/>
    </source>
</evidence>
<dbReference type="STRING" id="1821621.A8C75_17905"/>
<dbReference type="InterPro" id="IPR036259">
    <property type="entry name" value="MFS_trans_sf"/>
</dbReference>
<dbReference type="InterPro" id="IPR020846">
    <property type="entry name" value="MFS_dom"/>
</dbReference>
<dbReference type="GO" id="GO:0022857">
    <property type="term" value="F:transmembrane transporter activity"/>
    <property type="evidence" value="ECO:0007669"/>
    <property type="project" value="InterPro"/>
</dbReference>
<dbReference type="Gene3D" id="1.20.1250.20">
    <property type="entry name" value="MFS general substrate transporter like domains"/>
    <property type="match status" value="2"/>
</dbReference>
<dbReference type="SUPFAM" id="SSF103473">
    <property type="entry name" value="MFS general substrate transporter"/>
    <property type="match status" value="1"/>
</dbReference>
<dbReference type="PANTHER" id="PTHR43124:SF3">
    <property type="entry name" value="CHLORAMPHENICOL EFFLUX PUMP RV0191"/>
    <property type="match status" value="1"/>
</dbReference>